<keyword evidence="5" id="KW-0808">Transferase</keyword>
<keyword evidence="6 11" id="KW-0812">Transmembrane</keyword>
<feature type="region of interest" description="Disordered" evidence="10">
    <location>
        <begin position="2762"/>
        <end position="2790"/>
    </location>
</feature>
<evidence type="ECO:0000259" key="12">
    <source>
        <dbReference type="SMART" id="SM01205"/>
    </source>
</evidence>
<evidence type="ECO:0000313" key="13">
    <source>
        <dbReference type="EMBL" id="KAG2442546.1"/>
    </source>
</evidence>
<feature type="compositionally biased region" description="Low complexity" evidence="10">
    <location>
        <begin position="2150"/>
        <end position="2171"/>
    </location>
</feature>
<dbReference type="InterPro" id="IPR003440">
    <property type="entry name" value="Glyco_trans_48_dom"/>
</dbReference>
<feature type="transmembrane region" description="Helical" evidence="11">
    <location>
        <begin position="3486"/>
        <end position="3508"/>
    </location>
</feature>
<dbReference type="EMBL" id="JAEHOC010000004">
    <property type="protein sequence ID" value="KAG2442546.1"/>
    <property type="molecule type" value="Genomic_DNA"/>
</dbReference>
<feature type="region of interest" description="Disordered" evidence="10">
    <location>
        <begin position="1325"/>
        <end position="1380"/>
    </location>
</feature>
<feature type="transmembrane region" description="Helical" evidence="11">
    <location>
        <begin position="3416"/>
        <end position="3437"/>
    </location>
</feature>
<evidence type="ECO:0000256" key="5">
    <source>
        <dbReference type="ARBA" id="ARBA00022679"/>
    </source>
</evidence>
<comment type="catalytic activity">
    <reaction evidence="9">
        <text>[(1-&gt;3)-beta-D-glucosyl](n) + UDP-alpha-D-glucose = [(1-&gt;3)-beta-D-glucosyl](n+1) + UDP + H(+)</text>
        <dbReference type="Rhea" id="RHEA:21476"/>
        <dbReference type="Rhea" id="RHEA-COMP:11146"/>
        <dbReference type="Rhea" id="RHEA-COMP:14303"/>
        <dbReference type="ChEBI" id="CHEBI:15378"/>
        <dbReference type="ChEBI" id="CHEBI:37671"/>
        <dbReference type="ChEBI" id="CHEBI:58223"/>
        <dbReference type="ChEBI" id="CHEBI:58885"/>
        <dbReference type="EC" id="2.4.1.34"/>
    </reaction>
</comment>
<feature type="region of interest" description="Disordered" evidence="10">
    <location>
        <begin position="1792"/>
        <end position="1825"/>
    </location>
</feature>
<feature type="compositionally biased region" description="Polar residues" evidence="10">
    <location>
        <begin position="192"/>
        <end position="209"/>
    </location>
</feature>
<feature type="compositionally biased region" description="Low complexity" evidence="10">
    <location>
        <begin position="2734"/>
        <end position="2743"/>
    </location>
</feature>
<feature type="compositionally biased region" description="Low complexity" evidence="10">
    <location>
        <begin position="315"/>
        <end position="330"/>
    </location>
</feature>
<feature type="compositionally biased region" description="Polar residues" evidence="10">
    <location>
        <begin position="2364"/>
        <end position="2375"/>
    </location>
</feature>
<dbReference type="GO" id="GO:0003843">
    <property type="term" value="F:1,3-beta-D-glucan synthase activity"/>
    <property type="evidence" value="ECO:0007669"/>
    <property type="project" value="UniProtKB-EC"/>
</dbReference>
<comment type="subcellular location">
    <subcellularLocation>
        <location evidence="1">Membrane</location>
        <topology evidence="1">Multi-pass membrane protein</topology>
    </subcellularLocation>
</comment>
<dbReference type="PANTHER" id="PTHR12741:SF48">
    <property type="entry name" value="1,3-BETA-GLUCAN SYNTHASE COMPONENT FKS1-RELATED"/>
    <property type="match status" value="1"/>
</dbReference>
<dbReference type="GO" id="GO:0005886">
    <property type="term" value="C:plasma membrane"/>
    <property type="evidence" value="ECO:0007669"/>
    <property type="project" value="TreeGrafter"/>
</dbReference>
<feature type="compositionally biased region" description="Acidic residues" evidence="10">
    <location>
        <begin position="1442"/>
        <end position="1452"/>
    </location>
</feature>
<evidence type="ECO:0000256" key="1">
    <source>
        <dbReference type="ARBA" id="ARBA00004141"/>
    </source>
</evidence>
<feature type="region of interest" description="Disordered" evidence="10">
    <location>
        <begin position="191"/>
        <end position="265"/>
    </location>
</feature>
<feature type="compositionally biased region" description="Low complexity" evidence="10">
    <location>
        <begin position="130"/>
        <end position="147"/>
    </location>
</feature>
<feature type="compositionally biased region" description="Low complexity" evidence="10">
    <location>
        <begin position="2382"/>
        <end position="2411"/>
    </location>
</feature>
<dbReference type="InterPro" id="IPR026899">
    <property type="entry name" value="FKS1-like_dom1"/>
</dbReference>
<feature type="transmembrane region" description="Helical" evidence="11">
    <location>
        <begin position="1249"/>
        <end position="1273"/>
    </location>
</feature>
<keyword evidence="7 11" id="KW-1133">Transmembrane helix</keyword>
<feature type="compositionally biased region" description="Low complexity" evidence="10">
    <location>
        <begin position="1514"/>
        <end position="1544"/>
    </location>
</feature>
<proteinExistence type="inferred from homology"/>
<protein>
    <recommendedName>
        <fullName evidence="3">1,3-beta-glucan synthase</fullName>
        <ecNumber evidence="3">2.4.1.34</ecNumber>
    </recommendedName>
</protein>
<feature type="transmembrane region" description="Helical" evidence="11">
    <location>
        <begin position="3261"/>
        <end position="3283"/>
    </location>
</feature>
<dbReference type="Proteomes" id="UP000650467">
    <property type="component" value="Unassembled WGS sequence"/>
</dbReference>
<comment type="similarity">
    <text evidence="2">Belongs to the glycosyltransferase 48 family.</text>
</comment>
<keyword evidence="4" id="KW-0328">Glycosyltransferase</keyword>
<feature type="region of interest" description="Disordered" evidence="10">
    <location>
        <begin position="1"/>
        <end position="78"/>
    </location>
</feature>
<feature type="region of interest" description="Disordered" evidence="10">
    <location>
        <begin position="1849"/>
        <end position="1918"/>
    </location>
</feature>
<feature type="compositionally biased region" description="Gly residues" evidence="10">
    <location>
        <begin position="120"/>
        <end position="129"/>
    </location>
</feature>
<feature type="region of interest" description="Disordered" evidence="10">
    <location>
        <begin position="3555"/>
        <end position="3609"/>
    </location>
</feature>
<feature type="compositionally biased region" description="Low complexity" evidence="10">
    <location>
        <begin position="1571"/>
        <end position="1584"/>
    </location>
</feature>
<feature type="region of interest" description="Disordered" evidence="10">
    <location>
        <begin position="647"/>
        <end position="666"/>
    </location>
</feature>
<dbReference type="GO" id="GO:0008360">
    <property type="term" value="P:regulation of cell shape"/>
    <property type="evidence" value="ECO:0007669"/>
    <property type="project" value="UniProtKB-KW"/>
</dbReference>
<feature type="compositionally biased region" description="Basic residues" evidence="10">
    <location>
        <begin position="1421"/>
        <end position="1438"/>
    </location>
</feature>
<feature type="domain" description="1,3-beta-glucan synthase component FKS1-like" evidence="12">
    <location>
        <begin position="591"/>
        <end position="854"/>
    </location>
</feature>
<feature type="compositionally biased region" description="Low complexity" evidence="10">
    <location>
        <begin position="2346"/>
        <end position="2363"/>
    </location>
</feature>
<feature type="region of interest" description="Disordered" evidence="10">
    <location>
        <begin position="95"/>
        <end position="175"/>
    </location>
</feature>
<feature type="compositionally biased region" description="Low complexity" evidence="10">
    <location>
        <begin position="44"/>
        <end position="54"/>
    </location>
</feature>
<feature type="compositionally biased region" description="Gly residues" evidence="10">
    <location>
        <begin position="2505"/>
        <end position="2514"/>
    </location>
</feature>
<feature type="compositionally biased region" description="Low complexity" evidence="10">
    <location>
        <begin position="279"/>
        <end position="301"/>
    </location>
</feature>
<evidence type="ECO:0000256" key="7">
    <source>
        <dbReference type="ARBA" id="ARBA00022989"/>
    </source>
</evidence>
<feature type="compositionally biased region" description="Gly residues" evidence="10">
    <location>
        <begin position="59"/>
        <end position="70"/>
    </location>
</feature>
<feature type="region of interest" description="Disordered" evidence="10">
    <location>
        <begin position="2717"/>
        <end position="2746"/>
    </location>
</feature>
<feature type="compositionally biased region" description="Gly residues" evidence="10">
    <location>
        <begin position="2765"/>
        <end position="2778"/>
    </location>
</feature>
<evidence type="ECO:0000256" key="10">
    <source>
        <dbReference type="SAM" id="MobiDB-lite"/>
    </source>
</evidence>
<keyword evidence="14" id="KW-1185">Reference proteome</keyword>
<feature type="transmembrane region" description="Helical" evidence="11">
    <location>
        <begin position="3378"/>
        <end position="3396"/>
    </location>
</feature>
<feature type="compositionally biased region" description="Low complexity" evidence="10">
    <location>
        <begin position="244"/>
        <end position="265"/>
    </location>
</feature>
<reference evidence="13" key="1">
    <citation type="journal article" date="2020" name="bioRxiv">
        <title>Comparative genomics of Chlamydomonas.</title>
        <authorList>
            <person name="Craig R.J."/>
            <person name="Hasan A.R."/>
            <person name="Ness R.W."/>
            <person name="Keightley P.D."/>
        </authorList>
    </citation>
    <scope>NUCLEOTIDE SEQUENCE</scope>
    <source>
        <strain evidence="13">SAG 7.73</strain>
    </source>
</reference>
<feature type="transmembrane region" description="Helical" evidence="11">
    <location>
        <begin position="1110"/>
        <end position="1129"/>
    </location>
</feature>
<feature type="compositionally biased region" description="Low complexity" evidence="10">
    <location>
        <begin position="161"/>
        <end position="175"/>
    </location>
</feature>
<keyword evidence="8 11" id="KW-0472">Membrane</keyword>
<evidence type="ECO:0000256" key="8">
    <source>
        <dbReference type="ARBA" id="ARBA00023136"/>
    </source>
</evidence>
<feature type="compositionally biased region" description="Low complexity" evidence="10">
    <location>
        <begin position="647"/>
        <end position="657"/>
    </location>
</feature>
<feature type="region of interest" description="Disordered" evidence="10">
    <location>
        <begin position="1711"/>
        <end position="1731"/>
    </location>
</feature>
<dbReference type="EC" id="2.4.1.34" evidence="3"/>
<feature type="compositionally biased region" description="Low complexity" evidence="10">
    <location>
        <begin position="2779"/>
        <end position="2790"/>
    </location>
</feature>
<feature type="compositionally biased region" description="Low complexity" evidence="10">
    <location>
        <begin position="1877"/>
        <end position="1905"/>
    </location>
</feature>
<dbReference type="SMART" id="SM01205">
    <property type="entry name" value="FKS1_dom1"/>
    <property type="match status" value="1"/>
</dbReference>
<feature type="region of interest" description="Disordered" evidence="10">
    <location>
        <begin position="279"/>
        <end position="407"/>
    </location>
</feature>
<feature type="compositionally biased region" description="Gly residues" evidence="10">
    <location>
        <begin position="1355"/>
        <end position="1364"/>
    </location>
</feature>
<feature type="compositionally biased region" description="Low complexity" evidence="10">
    <location>
        <begin position="1664"/>
        <end position="1677"/>
    </location>
</feature>
<feature type="compositionally biased region" description="Basic and acidic residues" evidence="10">
    <location>
        <begin position="1459"/>
        <end position="1469"/>
    </location>
</feature>
<evidence type="ECO:0000256" key="6">
    <source>
        <dbReference type="ARBA" id="ARBA00022692"/>
    </source>
</evidence>
<feature type="compositionally biased region" description="Pro residues" evidence="10">
    <location>
        <begin position="230"/>
        <end position="243"/>
    </location>
</feature>
<comment type="caution">
    <text evidence="13">The sequence shown here is derived from an EMBL/GenBank/DDBJ whole genome shotgun (WGS) entry which is preliminary data.</text>
</comment>
<feature type="region of interest" description="Disordered" evidence="10">
    <location>
        <begin position="2313"/>
        <end position="2411"/>
    </location>
</feature>
<feature type="compositionally biased region" description="Low complexity" evidence="10">
    <location>
        <begin position="342"/>
        <end position="385"/>
    </location>
</feature>
<feature type="compositionally biased region" description="Pro residues" evidence="10">
    <location>
        <begin position="302"/>
        <end position="313"/>
    </location>
</feature>
<feature type="region of interest" description="Disordered" evidence="10">
    <location>
        <begin position="1393"/>
        <end position="1584"/>
    </location>
</feature>
<sequence length="3609" mass="373226">MQHLPQVALPGEHPSPQPPSRPQSGAEAGGLSQGYSRQWGSEAGGPAPAGAAAPHGDYNVGGGGSSGGDGIDADHEELAPRASWGLSILSDSQRRIPLAARPPTLGAANVSARSRQPSSSGGGGSGGASAGPQQAAASISSQGPSPGRAALRPLPQPLEPPAVSAPAESSSAVGAGAHSNRFTAVQGAVGSIMSSSGNPMSTPSQQSMAASVPPLNLPAGLRGAAYALAPPSPPSQLRPPARPPVAAADKGPSHAAGSGPSAAVAGSTDIITSTDVSVTASASAVVSGSSGHSSARSIHPQLPMPPMQQPPATAPRHQQQQPTAVQRQAHTPPHTPLPSQLAPSIAPASTPPGAGTPASASSPSSWGGSSAHSPPGNNWSPGPSSHAPNVPAHSQPEGTSAGGSDSDDGWYSEMLCAAGGRRPLLYGREWEGLVHEVTWRVARRFGFQAFNPNPDARCSQSPQWTPATAFLAGDHLCHLLARNLLPRMRPTASQLRAATDAADVAAAAAAAAAPPPLPGQEAGAAAAEAAAEAAAAAAGRPRFALAVYELHTSIFHGYERGWCAHVGLAPRPRAAARTLTAARWWDTAPVHGMLLELCLYFLLYSEAANLRHTPELLWFLFWAAAHSEHMRALWRRGMPHLPLEPGAAAAGPAAGQGQERGTGAGAAGEGLRACRIRLRNRLQRTISAVQLAAGAAIAREPPPPSPDITPAATPSSSIAGSIAPPPFSAAAARQLYELAAAAAAEAGGIPQPHSPQALSPELCAAALPACRSAAAAVAPHLGVLDAELAAELAAFGDGGFVTDRVVTPLFCFLSYEMDALFEAGVEVAHRLGYDDVNESLCRRDVLGRLLGELGVQRSQLEAGDVNEAWTRITLLGQPRHRRSTSTSSDNGAGGGNAAGGNNAAAGCRSDASAAAAGAAGGASFDAQRAANFWSSKVFVKTYRERRSWAAVFRAFYRIYSLQLVLLHLELAAAFAPGDWAVFSGAVLTHAWLAAAERLANWWMTRRPADPIAARRRQRAKAEARSAAAAALVPKKRASPTESAAVARAARRPVAQEGEPLLGGLLGAADWVLAAAALTFLYITYWQGFGFFDNADAWAPGGASLQHWVRAYWLTGAVVYAAVVVGHELLTTRFGYRVSGLALLPLPGSLRRLLSCYSAVPASQCWLEGRLGVTWRVSLANWAMWAVVMAAKVAFEYYAIAKPLVEPVRALLQRQWLGCTTSLLRRVLPPATAASLPCLDGDWLLVALRVAPLLLVCLADTTIAYNIVMALFGLARGLLRLDLGTVASWSELRAEFQKGPVRWWRRCMSAEGVATHRRALRRELQETGHGRAQAATLVPERPLAPPPGSDDDDDGGGSSGTGGVGSSSAGGAAASGPAAASDYGAGVAQGGGGLAAGDGHGASEDEAEAGRTWWADSGVVGQRRRQQGNGRQRRRRRYHPGIESEEEDDDDNEGAGGEEPGSRDGVDGPRRPRLPGAANNGESSTGGESDTDVRHDGGPPGGNGHGGGRHGPHDAPLAAPGHARGPAAAPPDGGAARLGLARGVADLWQRSLGRGSPWPWGGGQQPQPPQPQQLQAAQQQAAPPAAALRLRPVPTDTVVAPVAGGEGHHAAARGRVLPPGGVAEALEPAAGRQATPPSAGGALVGFFTPRRRQDAGGCTTRYGAATAAGRAGSGCSSGEEGERSPPRSPAVGSPHAVWSPGAAGLWQRRATPTRTLASSQQQQQQPLKQHHEMRPSGYCRNTVVPLPPQPQPPLLPRSPSPVRQAPAVAAAAVRGGSGLGSPRTPLWLTRHQGCQRTGGPVAEATSPPSSVHRNPGAGTRSPRSVAPAAAIADVPYVDLRSYGSSGRLLADAAPHSAPPFPSPAGQDGGSGQRDQNEAGHGTAAATAAASWPSAPRAALASTPTIAGAGGGGAPSSSRTLLTHASQGSVNVMASVEAGRQGAGSTHAASSGGGTGAAVRADRVVALARTEELSVEELLSRANGDLAVWDAFARVWDAVVEDLRAADLISDREQDNLRFMRLPAGHCRTRHTLRPLLLPAFFYAGVVEAAVDAGRLSPGLGPAAAAGPASSGATTTIFTELRSLLVWLGCELGVLSEVQAEVLLSTPFMQTAADVEHSNSRARLLRAGQALVRQLDDLAGKAAGHIHTLTRQQQQQQQYHQAMTQAQQAQGPQWHHAKANSGRATGSAAAAIKGPDARKGAEATAAVGAAAAQPPAADASRVALSGPSVASVSAAVAAAAARGVAGCLREVMEGLAAEARAMRRAVRSRRLGRAAMGAADELEEVVAQVLADVVARPADVLAACLANMLPAGSRAADACPAAPDCPEDARTDTDMHIDLRPPSQRQHPAPAASALASVPASASASQPTIPSLPSASTPRPPPSQASACPAPAGTSPAPSVTPEAAAEAESSPEVSLRRRVVGVLVKMLTTPASACRPASPEALRLLGFFVNSLSNPQLTQPAPLVHMPSWCVLTPCYEEDVLYPLDSDLVARQLGVAPPPARTGSSGTSGGSGGGRLTDLLSETEDDVSLMAYLRRVVTASQAGVVSVFPGDWANFLQRLSRSHLAGADTARVTENDFGWGGPLHSLSLQLQLWASYRGQLLARTVRGMMCYRAAVRLHVQLECPRPEGVSPEAYEGWVEALVGAKFQYVCACQVYGRARRAPDLRRRWLAESVDTLCLQYPGGQLQVAYLDSAALGPAAAADYSVLMTGNPNHPAAAAATAATARVQPPDRGGAQRHAAAPAAAAGGGGGAARGTAASAAASAVDGGSGAAGGDGGGSSSGSSGSSSSSGAAVSPTIELYRVRLPTNRFSSRGVIIGEGKPENQNHAVIFCFGEALQTIDMNQDNALAEALKMRNLLQVRGEAGAPAGGRADCEGVAGGQQAWRAWRAGGVVGLAAGVAGMASGRQELQPDPAPRHLVRAAARPRGSTTAEAHREALAARTQREKPVALVGFREWIFSDVSGALGTFAAAAEFAFGTIVQRVMSYPGRVRMHYGHPDVFNKLHIMTRGGVSKATRQLHISEDVFGGMNHTLRGGQIKYREYISCGKGRDMGFDSINAFEVKISGGGGECVVSRDVARLAPRLDLARLFHYYHSGLGYYINSLLIMTAVHLNIFVVAVFALARASNVLVVTSSPEGGASSFTLEDTLGVEHVLSLGPLMLLPYAAQLLLESGLLRAAATLLMQLVAGSLAFAVFRQQTTAAFFKDDITYGGARYISTGRGFSITSAAFTTLYTNYARSHLYLGGELLHLLLLTAAVEDCAGCSYAAVTWGTWLVCVSLLGSPLWFNPMGFKSDKAARDWAVWRGWMRGEADAATGTSWYTWHRKQLEKVRNERGAVTDAGLTATGRLLEGTLPRLVLAGAAASRLDLAVGVGPPAVRSPLLVFGAATALLWALLGLSWGLQRRFAERGAARAWRRFRVAAALGLGAGLVAYLVFAVRVFSGPALSNLALLLYVNSQLVLAAHAALEVLAPGSAACRALVDGVYWALDWLLGGGLLCVVSLCAWLGVVDWLQTRLLFSATFADSVRRGKMVRTIGLMKLDEEHKRRDEGEARAALARSAAVSSQQQPTAADSGAQHHYCDNPPSAAAGSGAVRHVQLAGVPPAPRPQDNNVQ</sequence>
<feature type="region of interest" description="Disordered" evidence="10">
    <location>
        <begin position="2149"/>
        <end position="2194"/>
    </location>
</feature>
<evidence type="ECO:0000256" key="3">
    <source>
        <dbReference type="ARBA" id="ARBA00012589"/>
    </source>
</evidence>
<accession>A0A835TEF1</accession>
<feature type="transmembrane region" description="Helical" evidence="11">
    <location>
        <begin position="980"/>
        <end position="999"/>
    </location>
</feature>
<feature type="compositionally biased region" description="Basic and acidic residues" evidence="10">
    <location>
        <begin position="2325"/>
        <end position="2337"/>
    </location>
</feature>
<dbReference type="GO" id="GO:0006075">
    <property type="term" value="P:(1-&gt;3)-beta-D-glucan biosynthetic process"/>
    <property type="evidence" value="ECO:0007669"/>
    <property type="project" value="InterPro"/>
</dbReference>
<feature type="region of interest" description="Disordered" evidence="10">
    <location>
        <begin position="2494"/>
        <end position="2515"/>
    </location>
</feature>
<dbReference type="GO" id="GO:0000148">
    <property type="term" value="C:1,3-beta-D-glucan synthase complex"/>
    <property type="evidence" value="ECO:0007669"/>
    <property type="project" value="InterPro"/>
</dbReference>
<feature type="transmembrane region" description="Helical" evidence="11">
    <location>
        <begin position="3174"/>
        <end position="3192"/>
    </location>
</feature>
<dbReference type="PANTHER" id="PTHR12741">
    <property type="entry name" value="LYST-INTERACTING PROTEIN LIP5 DOPAMINE RESPONSIVE PROTEIN DRG-1"/>
    <property type="match status" value="1"/>
</dbReference>
<feature type="transmembrane region" description="Helical" evidence="11">
    <location>
        <begin position="1060"/>
        <end position="1082"/>
    </location>
</feature>
<dbReference type="OrthoDB" id="1880850at2759"/>
<feature type="compositionally biased region" description="Low complexity" evidence="10">
    <location>
        <begin position="1365"/>
        <end position="1380"/>
    </location>
</feature>
<feature type="transmembrane region" description="Helical" evidence="11">
    <location>
        <begin position="3094"/>
        <end position="3120"/>
    </location>
</feature>
<gene>
    <name evidence="13" type="ORF">HXX76_002632</name>
</gene>
<feature type="compositionally biased region" description="Low complexity" evidence="10">
    <location>
        <begin position="2313"/>
        <end position="2322"/>
    </location>
</feature>
<evidence type="ECO:0000256" key="2">
    <source>
        <dbReference type="ARBA" id="ARBA00009040"/>
    </source>
</evidence>
<evidence type="ECO:0000256" key="11">
    <source>
        <dbReference type="SAM" id="Phobius"/>
    </source>
</evidence>
<feature type="region of interest" description="Disordered" evidence="10">
    <location>
        <begin position="1664"/>
        <end position="1699"/>
    </location>
</feature>
<name>A0A835TEF1_CHLIN</name>
<evidence type="ECO:0000256" key="4">
    <source>
        <dbReference type="ARBA" id="ARBA00022676"/>
    </source>
</evidence>
<dbReference type="Pfam" id="PF02364">
    <property type="entry name" value="Glucan_synthase"/>
    <property type="match status" value="3"/>
</dbReference>
<evidence type="ECO:0000313" key="14">
    <source>
        <dbReference type="Proteomes" id="UP000650467"/>
    </source>
</evidence>
<evidence type="ECO:0000256" key="9">
    <source>
        <dbReference type="ARBA" id="ARBA00047777"/>
    </source>
</evidence>
<organism evidence="13 14">
    <name type="scientific">Chlamydomonas incerta</name>
    <dbReference type="NCBI Taxonomy" id="51695"/>
    <lineage>
        <taxon>Eukaryota</taxon>
        <taxon>Viridiplantae</taxon>
        <taxon>Chlorophyta</taxon>
        <taxon>core chlorophytes</taxon>
        <taxon>Chlorophyceae</taxon>
        <taxon>CS clade</taxon>
        <taxon>Chlamydomonadales</taxon>
        <taxon>Chlamydomonadaceae</taxon>
        <taxon>Chlamydomonas</taxon>
    </lineage>
</organism>